<accession>A0A6J1X4Y3</accession>
<feature type="region of interest" description="Disordered" evidence="1">
    <location>
        <begin position="62"/>
        <end position="110"/>
    </location>
</feature>
<proteinExistence type="predicted"/>
<feature type="compositionally biased region" description="Basic and acidic residues" evidence="1">
    <location>
        <begin position="725"/>
        <end position="737"/>
    </location>
</feature>
<feature type="compositionally biased region" description="Polar residues" evidence="1">
    <location>
        <begin position="140"/>
        <end position="149"/>
    </location>
</feature>
<feature type="region of interest" description="Disordered" evidence="1">
    <location>
        <begin position="127"/>
        <end position="150"/>
    </location>
</feature>
<protein>
    <submittedName>
        <fullName evidence="3">Uncharacterized protein LOC113523238</fullName>
    </submittedName>
</protein>
<feature type="compositionally biased region" description="Basic residues" evidence="1">
    <location>
        <begin position="96"/>
        <end position="107"/>
    </location>
</feature>
<feature type="compositionally biased region" description="Basic and acidic residues" evidence="1">
    <location>
        <begin position="744"/>
        <end position="759"/>
    </location>
</feature>
<name>A0A6J1X4Y3_GALME</name>
<feature type="region of interest" description="Disordered" evidence="1">
    <location>
        <begin position="620"/>
        <end position="857"/>
    </location>
</feature>
<feature type="region of interest" description="Disordered" evidence="1">
    <location>
        <begin position="1"/>
        <end position="23"/>
    </location>
</feature>
<organism evidence="2 3">
    <name type="scientific">Galleria mellonella</name>
    <name type="common">Greater wax moth</name>
    <dbReference type="NCBI Taxonomy" id="7137"/>
    <lineage>
        <taxon>Eukaryota</taxon>
        <taxon>Metazoa</taxon>
        <taxon>Ecdysozoa</taxon>
        <taxon>Arthropoda</taxon>
        <taxon>Hexapoda</taxon>
        <taxon>Insecta</taxon>
        <taxon>Pterygota</taxon>
        <taxon>Neoptera</taxon>
        <taxon>Endopterygota</taxon>
        <taxon>Lepidoptera</taxon>
        <taxon>Glossata</taxon>
        <taxon>Ditrysia</taxon>
        <taxon>Pyraloidea</taxon>
        <taxon>Pyralidae</taxon>
        <taxon>Galleriinae</taxon>
        <taxon>Galleria</taxon>
    </lineage>
</organism>
<evidence type="ECO:0000313" key="2">
    <source>
        <dbReference type="Proteomes" id="UP001652740"/>
    </source>
</evidence>
<feature type="compositionally biased region" description="Basic and acidic residues" evidence="1">
    <location>
        <begin position="632"/>
        <end position="646"/>
    </location>
</feature>
<feature type="compositionally biased region" description="Polar residues" evidence="1">
    <location>
        <begin position="794"/>
        <end position="803"/>
    </location>
</feature>
<dbReference type="KEGG" id="gmw:113523238"/>
<dbReference type="GeneID" id="113523238"/>
<feature type="compositionally biased region" description="Basic and acidic residues" evidence="1">
    <location>
        <begin position="473"/>
        <end position="484"/>
    </location>
</feature>
<dbReference type="InParanoid" id="A0A6J1X4Y3"/>
<feature type="compositionally biased region" description="Low complexity" evidence="1">
    <location>
        <begin position="709"/>
        <end position="720"/>
    </location>
</feature>
<sequence length="857" mass="97753">MRRNSRGFRQGPGSNRSRITEESELKDLDLELQLLRRKRELLEQKVQNEQYHSLSNNHNFSYLYEDSNTSRPNYGKQPVRKRPSVESDWHAAPPKRASRSQLRKNNARRFDDDYEARERFDFIPLGQNSLRKQDQESYRGKTSTSNQSNYKHKAAPLMSFNSKPFIGQRIVDNQSIKPKQKNFQPTKVTKHKPGDANKVTPGFKHGTVIASQALKAEEKFPILRADKIPTQQMAGRLELALGNIMKAIKLKYSDESLYTIEKMRCMKNIIRQRIRKVMIGKPVGVVSTILDHYRNVYPEHTDVEIVAAAKAVSKEEKGKLTFNEDILDPQKYFKQHMAKLMDLKLSEMFSKLRTLYAEENGKDIQPLIDAALKDNSGEIPKQNVTDKEHNDFNNIDKDISLDNIDSDQTTNECTKPYYLEKLMMTLLTRKLPQALYRYKRNIIHIMELDRSYEELKADIIGKTGELIKKYAKTESDDEGNNKETEENENYTTQTDKRTTETHPQARLPYYVKIVGRPALPKRNAMQIFLDEYDPKSIKKVKHLRNLLFVGFDNKDNFDKIVKASNTVIGNNKLIIKISKWVTKEALDAPNTNQISNSQTENIGDSSFQSIDDQINNLLTSIRRDEEANEISQGEKKESADESKENSAQDIPEQLGDGQSNEINVCVSEKNDASQGDQSQNPDENTGAVKNANNELESKNKVENENYIEGANDAGDANNADQENNVEGKNDAEVKNNVEGENDAEDKNNVKVENDTKEENNVESNNEAEVKNNVERENDVGGENNAEDENKDINEGTQSTNVNDNIEIETTNKDKLNSLMSESKDNSPAISTRSSSRLANVTQSTIRTRQARRLTQDN</sequence>
<feature type="region of interest" description="Disordered" evidence="1">
    <location>
        <begin position="473"/>
        <end position="502"/>
    </location>
</feature>
<feature type="compositionally biased region" description="Polar residues" evidence="1">
    <location>
        <begin position="672"/>
        <end position="683"/>
    </location>
</feature>
<dbReference type="OrthoDB" id="7335059at2759"/>
<feature type="compositionally biased region" description="Polar residues" evidence="1">
    <location>
        <begin position="62"/>
        <end position="72"/>
    </location>
</feature>
<gene>
    <name evidence="3" type="primary">LOC113523238</name>
</gene>
<dbReference type="RefSeq" id="XP_026764925.1">
    <property type="nucleotide sequence ID" value="XM_026909124.3"/>
</dbReference>
<feature type="compositionally biased region" description="Polar residues" evidence="1">
    <location>
        <begin position="817"/>
        <end position="847"/>
    </location>
</feature>
<dbReference type="AlphaFoldDB" id="A0A6J1X4Y3"/>
<feature type="compositionally biased region" description="Basic and acidic residues" evidence="1">
    <location>
        <begin position="767"/>
        <end position="778"/>
    </location>
</feature>
<evidence type="ECO:0000256" key="1">
    <source>
        <dbReference type="SAM" id="MobiDB-lite"/>
    </source>
</evidence>
<keyword evidence="2" id="KW-1185">Reference proteome</keyword>
<reference evidence="3" key="1">
    <citation type="submission" date="2025-08" db="UniProtKB">
        <authorList>
            <consortium name="RefSeq"/>
        </authorList>
    </citation>
    <scope>IDENTIFICATION</scope>
    <source>
        <tissue evidence="3">Whole larvae</tissue>
    </source>
</reference>
<evidence type="ECO:0000313" key="3">
    <source>
        <dbReference type="RefSeq" id="XP_026764925.1"/>
    </source>
</evidence>
<dbReference type="Proteomes" id="UP001652740">
    <property type="component" value="Unplaced"/>
</dbReference>